<proteinExistence type="inferred from homology"/>
<comment type="subcellular location">
    <subcellularLocation>
        <location evidence="1">Membrane</location>
        <topology evidence="1">Single-pass type I membrane protein</topology>
    </subcellularLocation>
</comment>
<evidence type="ECO:0000313" key="10">
    <source>
        <dbReference type="Proteomes" id="UP000492821"/>
    </source>
</evidence>
<comment type="similarity">
    <text evidence="2">Belongs to the EMP24/GP25L family.</text>
</comment>
<evidence type="ECO:0000256" key="7">
    <source>
        <dbReference type="SAM" id="Phobius"/>
    </source>
</evidence>
<feature type="transmembrane region" description="Helical" evidence="7">
    <location>
        <begin position="98"/>
        <end position="117"/>
    </location>
</feature>
<feature type="domain" description="GOLD" evidence="9">
    <location>
        <begin position="19"/>
        <end position="125"/>
    </location>
</feature>
<evidence type="ECO:0000256" key="1">
    <source>
        <dbReference type="ARBA" id="ARBA00004479"/>
    </source>
</evidence>
<evidence type="ECO:0000256" key="5">
    <source>
        <dbReference type="ARBA" id="ARBA00022989"/>
    </source>
</evidence>
<name>A0A7E4W2S2_PANRE</name>
<evidence type="ECO:0000256" key="8">
    <source>
        <dbReference type="SAM" id="SignalP"/>
    </source>
</evidence>
<keyword evidence="3 7" id="KW-0812">Transmembrane</keyword>
<dbReference type="Pfam" id="PF01105">
    <property type="entry name" value="EMP24_GP25L"/>
    <property type="match status" value="2"/>
</dbReference>
<evidence type="ECO:0000256" key="6">
    <source>
        <dbReference type="ARBA" id="ARBA00023136"/>
    </source>
</evidence>
<dbReference type="GO" id="GO:0016020">
    <property type="term" value="C:membrane"/>
    <property type="evidence" value="ECO:0007669"/>
    <property type="project" value="UniProtKB-SubCell"/>
</dbReference>
<dbReference type="SMART" id="SM01190">
    <property type="entry name" value="EMP24_GP25L"/>
    <property type="match status" value="1"/>
</dbReference>
<sequence>MNSLLRLVVALAAIEAVTGLYFHIAETERKCFIEEIPDETMVIGNYKVQLYDPNTKGYGDYPNIGMHVEVDQITKEQNYQRYREERFRQTSESTNSRVLYWSITQVAVLILTGAWQMKHLKGFFEAKKLV</sequence>
<evidence type="ECO:0000256" key="4">
    <source>
        <dbReference type="ARBA" id="ARBA00022729"/>
    </source>
</evidence>
<feature type="signal peptide" evidence="8">
    <location>
        <begin position="1"/>
        <end position="19"/>
    </location>
</feature>
<keyword evidence="5 7" id="KW-1133">Transmembrane helix</keyword>
<keyword evidence="6 7" id="KW-0472">Membrane</keyword>
<dbReference type="PANTHER" id="PTHR22811">
    <property type="entry name" value="TRANSMEMBRANE EMP24 DOMAIN-CONTAINING PROTEIN"/>
    <property type="match status" value="1"/>
</dbReference>
<keyword evidence="10" id="KW-1185">Reference proteome</keyword>
<accession>A0A7E4W2S2</accession>
<dbReference type="AlphaFoldDB" id="A0A7E4W2S2"/>
<dbReference type="InterPro" id="IPR009038">
    <property type="entry name" value="GOLD_dom"/>
</dbReference>
<evidence type="ECO:0000259" key="9">
    <source>
        <dbReference type="SMART" id="SM01190"/>
    </source>
</evidence>
<evidence type="ECO:0000256" key="2">
    <source>
        <dbReference type="ARBA" id="ARBA00007104"/>
    </source>
</evidence>
<reference evidence="10" key="1">
    <citation type="journal article" date="2013" name="Genetics">
        <title>The draft genome and transcriptome of Panagrellus redivivus are shaped by the harsh demands of a free-living lifestyle.</title>
        <authorList>
            <person name="Srinivasan J."/>
            <person name="Dillman A.R."/>
            <person name="Macchietto M.G."/>
            <person name="Heikkinen L."/>
            <person name="Lakso M."/>
            <person name="Fracchia K.M."/>
            <person name="Antoshechkin I."/>
            <person name="Mortazavi A."/>
            <person name="Wong G."/>
            <person name="Sternberg P.W."/>
        </authorList>
    </citation>
    <scope>NUCLEOTIDE SEQUENCE [LARGE SCALE GENOMIC DNA]</scope>
    <source>
        <strain evidence="10">MT8872</strain>
    </source>
</reference>
<evidence type="ECO:0000256" key="3">
    <source>
        <dbReference type="ARBA" id="ARBA00022692"/>
    </source>
</evidence>
<feature type="chain" id="PRO_5029009490" evidence="8">
    <location>
        <begin position="20"/>
        <end position="130"/>
    </location>
</feature>
<protein>
    <submittedName>
        <fullName evidence="11">GOLD domain-containing protein</fullName>
    </submittedName>
</protein>
<keyword evidence="4 8" id="KW-0732">Signal</keyword>
<dbReference type="InterPro" id="IPR015720">
    <property type="entry name" value="Emp24-like"/>
</dbReference>
<reference evidence="11" key="2">
    <citation type="submission" date="2020-10" db="UniProtKB">
        <authorList>
            <consortium name="WormBaseParasite"/>
        </authorList>
    </citation>
    <scope>IDENTIFICATION</scope>
</reference>
<dbReference type="WBParaSite" id="Pan_g6460.t1">
    <property type="protein sequence ID" value="Pan_g6460.t1"/>
    <property type="gene ID" value="Pan_g6460"/>
</dbReference>
<evidence type="ECO:0000313" key="11">
    <source>
        <dbReference type="WBParaSite" id="Pan_g6460.t1"/>
    </source>
</evidence>
<organism evidence="10 11">
    <name type="scientific">Panagrellus redivivus</name>
    <name type="common">Microworm</name>
    <dbReference type="NCBI Taxonomy" id="6233"/>
    <lineage>
        <taxon>Eukaryota</taxon>
        <taxon>Metazoa</taxon>
        <taxon>Ecdysozoa</taxon>
        <taxon>Nematoda</taxon>
        <taxon>Chromadorea</taxon>
        <taxon>Rhabditida</taxon>
        <taxon>Tylenchina</taxon>
        <taxon>Panagrolaimomorpha</taxon>
        <taxon>Panagrolaimoidea</taxon>
        <taxon>Panagrolaimidae</taxon>
        <taxon>Panagrellus</taxon>
    </lineage>
</organism>
<dbReference type="Proteomes" id="UP000492821">
    <property type="component" value="Unassembled WGS sequence"/>
</dbReference>